<dbReference type="STRING" id="767817.Desgi_3758"/>
<evidence type="ECO:0000256" key="2">
    <source>
        <dbReference type="ARBA" id="ARBA00023121"/>
    </source>
</evidence>
<gene>
    <name evidence="3" type="ORF">Desgi_3758</name>
</gene>
<evidence type="ECO:0000313" key="3">
    <source>
        <dbReference type="EMBL" id="AGL03080.1"/>
    </source>
</evidence>
<dbReference type="AlphaFoldDB" id="R4KR89"/>
<dbReference type="Proteomes" id="UP000013520">
    <property type="component" value="Chromosome"/>
</dbReference>
<reference evidence="3 4" key="1">
    <citation type="submission" date="2012-01" db="EMBL/GenBank/DDBJ databases">
        <title>Complete sequence of Desulfotomaculum gibsoniae DSM 7213.</title>
        <authorList>
            <consortium name="US DOE Joint Genome Institute"/>
            <person name="Lucas S."/>
            <person name="Han J."/>
            <person name="Lapidus A."/>
            <person name="Cheng J.-F."/>
            <person name="Goodwin L."/>
            <person name="Pitluck S."/>
            <person name="Peters L."/>
            <person name="Ovchinnikova G."/>
            <person name="Teshima H."/>
            <person name="Detter J.C."/>
            <person name="Han C."/>
            <person name="Tapia R."/>
            <person name="Land M."/>
            <person name="Hauser L."/>
            <person name="Kyrpides N."/>
            <person name="Ivanova N."/>
            <person name="Pagani I."/>
            <person name="Parshina S."/>
            <person name="Plugge C."/>
            <person name="Muyzer G."/>
            <person name="Kuever J."/>
            <person name="Ivanova A."/>
            <person name="Nazina T."/>
            <person name="Klenk H.-P."/>
            <person name="Brambilla E."/>
            <person name="Spring S."/>
            <person name="Stams A.F."/>
            <person name="Woyke T."/>
        </authorList>
    </citation>
    <scope>NUCLEOTIDE SEQUENCE [LARGE SCALE GENOMIC DNA]</scope>
    <source>
        <strain evidence="3 4">DSM 7213</strain>
    </source>
</reference>
<dbReference type="Gene3D" id="3.30.1180.10">
    <property type="match status" value="1"/>
</dbReference>
<dbReference type="NCBIfam" id="TIGR00762">
    <property type="entry name" value="DegV"/>
    <property type="match status" value="1"/>
</dbReference>
<dbReference type="PROSITE" id="PS51482">
    <property type="entry name" value="DEGV"/>
    <property type="match status" value="1"/>
</dbReference>
<proteinExistence type="predicted"/>
<keyword evidence="2" id="KW-0446">Lipid-binding</keyword>
<organism evidence="3 4">
    <name type="scientific">Desulfoscipio gibsoniae DSM 7213</name>
    <dbReference type="NCBI Taxonomy" id="767817"/>
    <lineage>
        <taxon>Bacteria</taxon>
        <taxon>Bacillati</taxon>
        <taxon>Bacillota</taxon>
        <taxon>Clostridia</taxon>
        <taxon>Eubacteriales</taxon>
        <taxon>Desulfallaceae</taxon>
        <taxon>Desulfoscipio</taxon>
    </lineage>
</organism>
<accession>R4KR89</accession>
<name>R4KR89_9FIRM</name>
<dbReference type="EMBL" id="CP003273">
    <property type="protein sequence ID" value="AGL03080.1"/>
    <property type="molecule type" value="Genomic_DNA"/>
</dbReference>
<evidence type="ECO:0000256" key="1">
    <source>
        <dbReference type="ARBA" id="ARBA00003238"/>
    </source>
</evidence>
<comment type="function">
    <text evidence="1">May bind long-chain fatty acids, such as palmitate, and may play a role in lipid transport or fatty acid metabolism.</text>
</comment>
<keyword evidence="4" id="KW-1185">Reference proteome</keyword>
<dbReference type="PANTHER" id="PTHR33434">
    <property type="entry name" value="DEGV DOMAIN-CONTAINING PROTEIN DR_1986-RELATED"/>
    <property type="match status" value="1"/>
</dbReference>
<dbReference type="InterPro" id="IPR043168">
    <property type="entry name" value="DegV_C"/>
</dbReference>
<dbReference type="Gene3D" id="3.40.50.10170">
    <property type="match status" value="1"/>
</dbReference>
<dbReference type="RefSeq" id="WP_006520470.1">
    <property type="nucleotide sequence ID" value="NC_021184.1"/>
</dbReference>
<dbReference type="SUPFAM" id="SSF82549">
    <property type="entry name" value="DAK1/DegV-like"/>
    <property type="match status" value="1"/>
</dbReference>
<dbReference type="GO" id="GO:0008289">
    <property type="term" value="F:lipid binding"/>
    <property type="evidence" value="ECO:0007669"/>
    <property type="project" value="UniProtKB-KW"/>
</dbReference>
<dbReference type="Pfam" id="PF02645">
    <property type="entry name" value="DegV"/>
    <property type="match status" value="1"/>
</dbReference>
<sequence length="287" mass="32362">MLAEKIALVTDSTCDLPDEILHNLNAWILPLKIIYKDRVFADRLEIQPQEVYDNLKREVPTTSQPSPEDTRSLFEKLRNQGFTHAIAIHISSGLSGTYATVKMMARQFNQIKVEVIDSKALSVALGFLVQEASRCIKRGLHFEKIVARLHEMQKDVKVFFVVKTLEYLKRGGRIGYVESTVGQILDIKPIISINNEGKYYSYCKARGRKKSINKLVDILKEQTAGKKINLAVAHGDAREEAAALLDKILDIKDININNAMFCQLSPVMVVHTGRGLIGLAYHEVRED</sequence>
<dbReference type="KEGG" id="dgi:Desgi_3758"/>
<dbReference type="PANTHER" id="PTHR33434:SF3">
    <property type="entry name" value="DEGV DOMAIN-CONTAINING PROTEIN YITS"/>
    <property type="match status" value="1"/>
</dbReference>
<protein>
    <submittedName>
        <fullName evidence="3">EDD domain protein, DegV family</fullName>
    </submittedName>
</protein>
<dbReference type="OrthoDB" id="9780216at2"/>
<dbReference type="InterPro" id="IPR003797">
    <property type="entry name" value="DegV"/>
</dbReference>
<dbReference type="InterPro" id="IPR050270">
    <property type="entry name" value="DegV_domain_contain"/>
</dbReference>
<evidence type="ECO:0000313" key="4">
    <source>
        <dbReference type="Proteomes" id="UP000013520"/>
    </source>
</evidence>
<dbReference type="eggNOG" id="COG1307">
    <property type="taxonomic scope" value="Bacteria"/>
</dbReference>
<dbReference type="HOGENOM" id="CLU_048251_4_3_9"/>